<name>A0AAV4H4E1_9GAST</name>
<accession>A0AAV4H4E1</accession>
<dbReference type="AlphaFoldDB" id="A0AAV4H4E1"/>
<gene>
    <name evidence="2" type="ORF">ElyMa_004353900</name>
</gene>
<comment type="caution">
    <text evidence="2">The sequence shown here is derived from an EMBL/GenBank/DDBJ whole genome shotgun (WGS) entry which is preliminary data.</text>
</comment>
<feature type="transmembrane region" description="Helical" evidence="1">
    <location>
        <begin position="6"/>
        <end position="30"/>
    </location>
</feature>
<evidence type="ECO:0000256" key="1">
    <source>
        <dbReference type="SAM" id="Phobius"/>
    </source>
</evidence>
<keyword evidence="1" id="KW-0472">Membrane</keyword>
<dbReference type="EMBL" id="BMAT01008781">
    <property type="protein sequence ID" value="GFR92469.1"/>
    <property type="molecule type" value="Genomic_DNA"/>
</dbReference>
<dbReference type="Proteomes" id="UP000762676">
    <property type="component" value="Unassembled WGS sequence"/>
</dbReference>
<organism evidence="2 3">
    <name type="scientific">Elysia marginata</name>
    <dbReference type="NCBI Taxonomy" id="1093978"/>
    <lineage>
        <taxon>Eukaryota</taxon>
        <taxon>Metazoa</taxon>
        <taxon>Spiralia</taxon>
        <taxon>Lophotrochozoa</taxon>
        <taxon>Mollusca</taxon>
        <taxon>Gastropoda</taxon>
        <taxon>Heterobranchia</taxon>
        <taxon>Euthyneura</taxon>
        <taxon>Panpulmonata</taxon>
        <taxon>Sacoglossa</taxon>
        <taxon>Placobranchoidea</taxon>
        <taxon>Plakobranchidae</taxon>
        <taxon>Elysia</taxon>
    </lineage>
</organism>
<evidence type="ECO:0000313" key="3">
    <source>
        <dbReference type="Proteomes" id="UP000762676"/>
    </source>
</evidence>
<evidence type="ECO:0000313" key="2">
    <source>
        <dbReference type="EMBL" id="GFR92469.1"/>
    </source>
</evidence>
<keyword evidence="1" id="KW-1133">Transmembrane helix</keyword>
<keyword evidence="1" id="KW-0812">Transmembrane</keyword>
<proteinExistence type="predicted"/>
<sequence>MVALVIVVVLKMVIAVVMVVALLVAMVVVIKNDCGRCILGGGDCGLESSGIDVGVPVMTEEWATCRLQTEFRLTLQRQNTLQSAA</sequence>
<evidence type="ECO:0008006" key="4">
    <source>
        <dbReference type="Google" id="ProtNLM"/>
    </source>
</evidence>
<protein>
    <recommendedName>
        <fullName evidence="4">Secreted protein</fullName>
    </recommendedName>
</protein>
<reference evidence="2 3" key="1">
    <citation type="journal article" date="2021" name="Elife">
        <title>Chloroplast acquisition without the gene transfer in kleptoplastic sea slugs, Plakobranchus ocellatus.</title>
        <authorList>
            <person name="Maeda T."/>
            <person name="Takahashi S."/>
            <person name="Yoshida T."/>
            <person name="Shimamura S."/>
            <person name="Takaki Y."/>
            <person name="Nagai Y."/>
            <person name="Toyoda A."/>
            <person name="Suzuki Y."/>
            <person name="Arimoto A."/>
            <person name="Ishii H."/>
            <person name="Satoh N."/>
            <person name="Nishiyama T."/>
            <person name="Hasebe M."/>
            <person name="Maruyama T."/>
            <person name="Minagawa J."/>
            <person name="Obokata J."/>
            <person name="Shigenobu S."/>
        </authorList>
    </citation>
    <scope>NUCLEOTIDE SEQUENCE [LARGE SCALE GENOMIC DNA]</scope>
</reference>
<keyword evidence="3" id="KW-1185">Reference proteome</keyword>